<dbReference type="EMBL" id="MU266346">
    <property type="protein sequence ID" value="KAH7928962.1"/>
    <property type="molecule type" value="Genomic_DNA"/>
</dbReference>
<dbReference type="Proteomes" id="UP000790709">
    <property type="component" value="Unassembled WGS sequence"/>
</dbReference>
<keyword evidence="2" id="KW-1185">Reference proteome</keyword>
<sequence length="283" mass="31916">MMDLHLLEGLPGERENERHDRVHGALALFTYWLTTHPPPKRTANPRRRSLSPRVLNPALQKKGMSLSVPPFAEVMIARNYSVAQADTLLVLQSRWGVCSLNGFRLGSDPSIGITALEYRRQLSSMVFGVLIRADTQPPRHHSAHPAGFPTQLIELIAPSSLEVRGDFDLISPTTFFACGRHSVRGRQRRNVHLGNWHLLNGSRATSRGMAKKEIVDLGANLRKSVLSKNRVNIRVKRRTTFQAPLVGSRDEHRAGKRYIQFMVKSQARIYHVLGIDKSQDWAN</sequence>
<evidence type="ECO:0000313" key="2">
    <source>
        <dbReference type="Proteomes" id="UP000790709"/>
    </source>
</evidence>
<reference evidence="1" key="1">
    <citation type="journal article" date="2021" name="New Phytol.">
        <title>Evolutionary innovations through gain and loss of genes in the ectomycorrhizal Boletales.</title>
        <authorList>
            <person name="Wu G."/>
            <person name="Miyauchi S."/>
            <person name="Morin E."/>
            <person name="Kuo A."/>
            <person name="Drula E."/>
            <person name="Varga T."/>
            <person name="Kohler A."/>
            <person name="Feng B."/>
            <person name="Cao Y."/>
            <person name="Lipzen A."/>
            <person name="Daum C."/>
            <person name="Hundley H."/>
            <person name="Pangilinan J."/>
            <person name="Johnson J."/>
            <person name="Barry K."/>
            <person name="LaButti K."/>
            <person name="Ng V."/>
            <person name="Ahrendt S."/>
            <person name="Min B."/>
            <person name="Choi I.G."/>
            <person name="Park H."/>
            <person name="Plett J.M."/>
            <person name="Magnuson J."/>
            <person name="Spatafora J.W."/>
            <person name="Nagy L.G."/>
            <person name="Henrissat B."/>
            <person name="Grigoriev I.V."/>
            <person name="Yang Z.L."/>
            <person name="Xu J."/>
            <person name="Martin F.M."/>
        </authorList>
    </citation>
    <scope>NUCLEOTIDE SEQUENCE</scope>
    <source>
        <strain evidence="1">KUC20120723A-06</strain>
    </source>
</reference>
<organism evidence="1 2">
    <name type="scientific">Leucogyrophana mollusca</name>
    <dbReference type="NCBI Taxonomy" id="85980"/>
    <lineage>
        <taxon>Eukaryota</taxon>
        <taxon>Fungi</taxon>
        <taxon>Dikarya</taxon>
        <taxon>Basidiomycota</taxon>
        <taxon>Agaricomycotina</taxon>
        <taxon>Agaricomycetes</taxon>
        <taxon>Agaricomycetidae</taxon>
        <taxon>Boletales</taxon>
        <taxon>Boletales incertae sedis</taxon>
        <taxon>Leucogyrophana</taxon>
    </lineage>
</organism>
<evidence type="ECO:0000313" key="1">
    <source>
        <dbReference type="EMBL" id="KAH7928962.1"/>
    </source>
</evidence>
<comment type="caution">
    <text evidence="1">The sequence shown here is derived from an EMBL/GenBank/DDBJ whole genome shotgun (WGS) entry which is preliminary data.</text>
</comment>
<name>A0ACB8BU46_9AGAM</name>
<accession>A0ACB8BU46</accession>
<proteinExistence type="predicted"/>
<gene>
    <name evidence="1" type="ORF">BV22DRAFT_1117146</name>
</gene>
<protein>
    <submittedName>
        <fullName evidence="1">Uncharacterized protein</fullName>
    </submittedName>
</protein>